<sequence length="68" mass="7051">SLGLGKLISLCGLTEHPNGKRSESGEQGGDPMGSLGPRTGAPRQHRVTRAGPVPLPLQVHAWGSRGDD</sequence>
<protein>
    <submittedName>
        <fullName evidence="2">Uncharacterized protein</fullName>
    </submittedName>
</protein>
<organism evidence="2">
    <name type="scientific">Tetraselmis sp. GSL018</name>
    <dbReference type="NCBI Taxonomy" id="582737"/>
    <lineage>
        <taxon>Eukaryota</taxon>
        <taxon>Viridiplantae</taxon>
        <taxon>Chlorophyta</taxon>
        <taxon>core chlorophytes</taxon>
        <taxon>Chlorodendrophyceae</taxon>
        <taxon>Chlorodendrales</taxon>
        <taxon>Chlorodendraceae</taxon>
        <taxon>Tetraselmis</taxon>
    </lineage>
</organism>
<proteinExistence type="predicted"/>
<accession>A0A061SHF5</accession>
<name>A0A061SHF5_9CHLO</name>
<evidence type="ECO:0000256" key="1">
    <source>
        <dbReference type="SAM" id="MobiDB-lite"/>
    </source>
</evidence>
<reference evidence="2" key="1">
    <citation type="submission" date="2014-05" db="EMBL/GenBank/DDBJ databases">
        <title>The transcriptome of the halophilic microalga Tetraselmis sp. GSL018 isolated from the Great Salt Lake, Utah.</title>
        <authorList>
            <person name="Jinkerson R.E."/>
            <person name="D'Adamo S."/>
            <person name="Posewitz M.C."/>
        </authorList>
    </citation>
    <scope>NUCLEOTIDE SEQUENCE</scope>
    <source>
        <strain evidence="2">GSL018</strain>
    </source>
</reference>
<feature type="non-terminal residue" evidence="2">
    <location>
        <position position="1"/>
    </location>
</feature>
<evidence type="ECO:0000313" key="2">
    <source>
        <dbReference type="EMBL" id="JAC82504.1"/>
    </source>
</evidence>
<dbReference type="EMBL" id="GBEZ01002562">
    <property type="protein sequence ID" value="JAC82504.1"/>
    <property type="molecule type" value="Transcribed_RNA"/>
</dbReference>
<dbReference type="AlphaFoldDB" id="A0A061SHF5"/>
<gene>
    <name evidence="2" type="ORF">TSPGSL018_5585</name>
</gene>
<feature type="non-terminal residue" evidence="2">
    <location>
        <position position="68"/>
    </location>
</feature>
<feature type="region of interest" description="Disordered" evidence="1">
    <location>
        <begin position="1"/>
        <end position="68"/>
    </location>
</feature>